<sequence>MADLIRYRYRLPARFAAWLLFLAMAPPGGLAYLAGCGVFAKYAGLLVWLAAASGLLAILPLWIVARALAKQNFIELRAEEALLPKATLALAFIGMPYSAIKQISVLKLSGHSVAVVVSAFGESRVSSDWFPLESEFAEFLAQLEQRRAQHAKATPPAVESLVAAIRERSKEDPLAGAKIAAQEVYHRLTSAMQNDKGVHAESLLCALGALAGYACQASVRQRNLALGLAEDAGLVQIEDADGNQYFYGDAVNSPLAESQYSVWGLAAAAAQKSGCQALPDLKAMFSHSANTLGSGEFGMLRLPLRKSPADRPLNYLKALWPNLLPTIRMLCPHPAHWPILFGLAIQEAIHSGKSVIDPCIALKIVMESAIAMSKVDLGG</sequence>
<dbReference type="OrthoDB" id="1818930at2"/>
<evidence type="ECO:0000313" key="2">
    <source>
        <dbReference type="EMBL" id="OAI15713.1"/>
    </source>
</evidence>
<organism evidence="2 3">
    <name type="scientific">Methylomonas koyamae</name>
    <dbReference type="NCBI Taxonomy" id="702114"/>
    <lineage>
        <taxon>Bacteria</taxon>
        <taxon>Pseudomonadati</taxon>
        <taxon>Pseudomonadota</taxon>
        <taxon>Gammaproteobacteria</taxon>
        <taxon>Methylococcales</taxon>
        <taxon>Methylococcaceae</taxon>
        <taxon>Methylomonas</taxon>
    </lineage>
</organism>
<evidence type="ECO:0000256" key="1">
    <source>
        <dbReference type="SAM" id="Phobius"/>
    </source>
</evidence>
<protein>
    <submittedName>
        <fullName evidence="2">Uncharacterized protein</fullName>
    </submittedName>
</protein>
<reference evidence="2 3" key="1">
    <citation type="submission" date="2016-03" db="EMBL/GenBank/DDBJ databases">
        <authorList>
            <person name="Ploux O."/>
        </authorList>
    </citation>
    <scope>NUCLEOTIDE SEQUENCE [LARGE SCALE GENOMIC DNA]</scope>
    <source>
        <strain evidence="2 3">R-45378</strain>
    </source>
</reference>
<dbReference type="EMBL" id="LUUJ01000080">
    <property type="protein sequence ID" value="OAI15713.1"/>
    <property type="molecule type" value="Genomic_DNA"/>
</dbReference>
<name>A0A177NE60_9GAMM</name>
<dbReference type="Proteomes" id="UP000077857">
    <property type="component" value="Unassembled WGS sequence"/>
</dbReference>
<comment type="caution">
    <text evidence="2">The sequence shown here is derived from an EMBL/GenBank/DDBJ whole genome shotgun (WGS) entry which is preliminary data.</text>
</comment>
<gene>
    <name evidence="2" type="ORF">A1507_12860</name>
</gene>
<keyword evidence="1" id="KW-0472">Membrane</keyword>
<proteinExistence type="predicted"/>
<accession>A0A177NE60</accession>
<dbReference type="RefSeq" id="WP_064040602.1">
    <property type="nucleotide sequence ID" value="NZ_LUUJ01000080.1"/>
</dbReference>
<dbReference type="AlphaFoldDB" id="A0A177NE60"/>
<keyword evidence="1" id="KW-1133">Transmembrane helix</keyword>
<evidence type="ECO:0000313" key="3">
    <source>
        <dbReference type="Proteomes" id="UP000077857"/>
    </source>
</evidence>
<keyword evidence="1" id="KW-0812">Transmembrane</keyword>
<feature type="transmembrane region" description="Helical" evidence="1">
    <location>
        <begin position="47"/>
        <end position="69"/>
    </location>
</feature>